<dbReference type="EMBL" id="AP022565">
    <property type="protein sequence ID" value="BBX30113.1"/>
    <property type="molecule type" value="Genomic_DNA"/>
</dbReference>
<dbReference type="Proteomes" id="UP000466906">
    <property type="component" value="Chromosome"/>
</dbReference>
<keyword evidence="2" id="KW-1185">Reference proteome</keyword>
<evidence type="ECO:0000313" key="2">
    <source>
        <dbReference type="Proteomes" id="UP000466906"/>
    </source>
</evidence>
<organism evidence="1 2">
    <name type="scientific">Mycolicibacterium alvei</name>
    <dbReference type="NCBI Taxonomy" id="67081"/>
    <lineage>
        <taxon>Bacteria</taxon>
        <taxon>Bacillati</taxon>
        <taxon>Actinomycetota</taxon>
        <taxon>Actinomycetes</taxon>
        <taxon>Mycobacteriales</taxon>
        <taxon>Mycobacteriaceae</taxon>
        <taxon>Mycolicibacterium</taxon>
    </lineage>
</organism>
<sequence>MATPEAQQQVATAVEIPAVPGTAIPGGRGATVIPIQECAELFDELAAPREEALQGVYRGRVVAVSGAGSLPGPLRRLISVVAPRSRFPWYGKAFDGCDGANVWLTSTGRFQRFSYSIEYGERHTRLCYDRMSNPRLLRKLEAEIRTLAPGRYLCRASYGARELLYFTLEA</sequence>
<dbReference type="KEGG" id="malv:MALV_52380"/>
<dbReference type="AlphaFoldDB" id="A0A6N4V1U7"/>
<proteinExistence type="predicted"/>
<name>A0A6N4V1U7_9MYCO</name>
<reference evidence="1 2" key="1">
    <citation type="journal article" date="2019" name="Emerg. Microbes Infect.">
        <title>Comprehensive subspecies identification of 175 nontuberculous mycobacteria species based on 7547 genomic profiles.</title>
        <authorList>
            <person name="Matsumoto Y."/>
            <person name="Kinjo T."/>
            <person name="Motooka D."/>
            <person name="Nabeya D."/>
            <person name="Jung N."/>
            <person name="Uechi K."/>
            <person name="Horii T."/>
            <person name="Iida T."/>
            <person name="Fujita J."/>
            <person name="Nakamura S."/>
        </authorList>
    </citation>
    <scope>NUCLEOTIDE SEQUENCE [LARGE SCALE GENOMIC DNA]</scope>
    <source>
        <strain evidence="1 2">JCM 12272</strain>
    </source>
</reference>
<dbReference type="RefSeq" id="WP_163669003.1">
    <property type="nucleotide sequence ID" value="NZ_AP022565.1"/>
</dbReference>
<gene>
    <name evidence="1" type="ORF">MALV_52380</name>
</gene>
<protein>
    <submittedName>
        <fullName evidence="1">Uncharacterized protein</fullName>
    </submittedName>
</protein>
<evidence type="ECO:0000313" key="1">
    <source>
        <dbReference type="EMBL" id="BBX30113.1"/>
    </source>
</evidence>
<accession>A0A6N4V1U7</accession>